<protein>
    <submittedName>
        <fullName evidence="3">GNAT family acetyltransferase</fullName>
    </submittedName>
</protein>
<dbReference type="CDD" id="cd04301">
    <property type="entry name" value="NAT_SF"/>
    <property type="match status" value="1"/>
</dbReference>
<evidence type="ECO:0000313" key="4">
    <source>
        <dbReference type="Proteomes" id="UP001234216"/>
    </source>
</evidence>
<dbReference type="PANTHER" id="PTHR31435:SF10">
    <property type="entry name" value="BSR4717 PROTEIN"/>
    <property type="match status" value="1"/>
</dbReference>
<dbReference type="InterPro" id="IPR045057">
    <property type="entry name" value="Gcn5-rel_NAT"/>
</dbReference>
<sequence>MSDSQTHTAQIIDNVEANRYEAFVDGELAGIAEYIRTKNLIAFVHTEVSAGYEGQGIGAALVRSSLDTARTAGLAVLPVCPFYAGWIARHPEYRELVYSSRSKVND</sequence>
<dbReference type="Pfam" id="PF14542">
    <property type="entry name" value="Acetyltransf_CG"/>
    <property type="match status" value="1"/>
</dbReference>
<dbReference type="RefSeq" id="WP_306972375.1">
    <property type="nucleotide sequence ID" value="NZ_JAUSYQ010000002.1"/>
</dbReference>
<proteinExistence type="predicted"/>
<dbReference type="Gene3D" id="3.40.630.30">
    <property type="match status" value="1"/>
</dbReference>
<dbReference type="Proteomes" id="UP001234216">
    <property type="component" value="Unassembled WGS sequence"/>
</dbReference>
<evidence type="ECO:0000313" key="3">
    <source>
        <dbReference type="EMBL" id="MDQ0904858.1"/>
    </source>
</evidence>
<dbReference type="SUPFAM" id="SSF55729">
    <property type="entry name" value="Acyl-CoA N-acyltransferases (Nat)"/>
    <property type="match status" value="1"/>
</dbReference>
<dbReference type="PANTHER" id="PTHR31435">
    <property type="entry name" value="PROTEIN NATD1"/>
    <property type="match status" value="1"/>
</dbReference>
<organism evidence="3 4">
    <name type="scientific">Streptomyces canus</name>
    <dbReference type="NCBI Taxonomy" id="58343"/>
    <lineage>
        <taxon>Bacteria</taxon>
        <taxon>Bacillati</taxon>
        <taxon>Actinomycetota</taxon>
        <taxon>Actinomycetes</taxon>
        <taxon>Kitasatosporales</taxon>
        <taxon>Streptomycetaceae</taxon>
        <taxon>Streptomyces</taxon>
        <taxon>Streptomyces aurantiacus group</taxon>
    </lineage>
</organism>
<dbReference type="GO" id="GO:0016747">
    <property type="term" value="F:acyltransferase activity, transferring groups other than amino-acyl groups"/>
    <property type="evidence" value="ECO:0007669"/>
    <property type="project" value="InterPro"/>
</dbReference>
<evidence type="ECO:0000259" key="1">
    <source>
        <dbReference type="PROSITE" id="PS51186"/>
    </source>
</evidence>
<accession>A0AAW8F4W9</accession>
<dbReference type="PROSITE" id="PS51729">
    <property type="entry name" value="GNAT_YJDJ"/>
    <property type="match status" value="1"/>
</dbReference>
<dbReference type="AlphaFoldDB" id="A0AAW8F4W9"/>
<gene>
    <name evidence="3" type="ORF">QFZ22_000843</name>
</gene>
<dbReference type="EMBL" id="JAUSZV010000005">
    <property type="protein sequence ID" value="MDQ0904858.1"/>
    <property type="molecule type" value="Genomic_DNA"/>
</dbReference>
<feature type="domain" description="N-acetyltransferase" evidence="1">
    <location>
        <begin position="1"/>
        <end position="105"/>
    </location>
</feature>
<reference evidence="3" key="1">
    <citation type="submission" date="2023-07" db="EMBL/GenBank/DDBJ databases">
        <title>Comparative genomics of wheat-associated soil bacteria to identify genetic determinants of phenazine resistance.</title>
        <authorList>
            <person name="Mouncey N."/>
        </authorList>
    </citation>
    <scope>NUCLEOTIDE SEQUENCE</scope>
    <source>
        <strain evidence="3">V4I22</strain>
    </source>
</reference>
<feature type="domain" description="N-acetyltransferase" evidence="2">
    <location>
        <begin position="12"/>
        <end position="98"/>
    </location>
</feature>
<name>A0AAW8F4W9_9ACTN</name>
<dbReference type="PROSITE" id="PS51186">
    <property type="entry name" value="GNAT"/>
    <property type="match status" value="1"/>
</dbReference>
<dbReference type="InterPro" id="IPR031165">
    <property type="entry name" value="GNAT_YJDJ"/>
</dbReference>
<comment type="caution">
    <text evidence="3">The sequence shown here is derived from an EMBL/GenBank/DDBJ whole genome shotgun (WGS) entry which is preliminary data.</text>
</comment>
<evidence type="ECO:0000259" key="2">
    <source>
        <dbReference type="PROSITE" id="PS51729"/>
    </source>
</evidence>
<dbReference type="InterPro" id="IPR016181">
    <property type="entry name" value="Acyl_CoA_acyltransferase"/>
</dbReference>
<dbReference type="InterPro" id="IPR000182">
    <property type="entry name" value="GNAT_dom"/>
</dbReference>